<evidence type="ECO:0000313" key="1">
    <source>
        <dbReference type="EMBL" id="KFO21217.1"/>
    </source>
</evidence>
<gene>
    <name evidence="1" type="ORF">H920_17399</name>
</gene>
<accession>A0A091CSF7</accession>
<dbReference type="Proteomes" id="UP000028990">
    <property type="component" value="Unassembled WGS sequence"/>
</dbReference>
<organism evidence="1 2">
    <name type="scientific">Fukomys damarensis</name>
    <name type="common">Damaraland mole rat</name>
    <name type="synonym">Cryptomys damarensis</name>
    <dbReference type="NCBI Taxonomy" id="885580"/>
    <lineage>
        <taxon>Eukaryota</taxon>
        <taxon>Metazoa</taxon>
        <taxon>Chordata</taxon>
        <taxon>Craniata</taxon>
        <taxon>Vertebrata</taxon>
        <taxon>Euteleostomi</taxon>
        <taxon>Mammalia</taxon>
        <taxon>Eutheria</taxon>
        <taxon>Euarchontoglires</taxon>
        <taxon>Glires</taxon>
        <taxon>Rodentia</taxon>
        <taxon>Hystricomorpha</taxon>
        <taxon>Bathyergidae</taxon>
        <taxon>Fukomys</taxon>
    </lineage>
</organism>
<keyword evidence="2" id="KW-1185">Reference proteome</keyword>
<reference evidence="1 2" key="1">
    <citation type="submission" date="2013-11" db="EMBL/GenBank/DDBJ databases">
        <title>The Damaraland mole rat (Fukomys damarensis) genome and evolution of African mole rats.</title>
        <authorList>
            <person name="Gladyshev V.N."/>
            <person name="Fang X."/>
        </authorList>
    </citation>
    <scope>NUCLEOTIDE SEQUENCE [LARGE SCALE GENOMIC DNA]</scope>
    <source>
        <tissue evidence="1">Liver</tissue>
    </source>
</reference>
<sequence length="78" mass="8308">MLQGADVQALGSGGVALGPNRIAQNVSVPGFYGVGKGCKPRQHVFMKIVLKRDQTTQSGQAMGLDTELFSVTRSLLQF</sequence>
<protein>
    <submittedName>
        <fullName evidence="1">Uncharacterized protein</fullName>
    </submittedName>
</protein>
<proteinExistence type="predicted"/>
<evidence type="ECO:0000313" key="2">
    <source>
        <dbReference type="Proteomes" id="UP000028990"/>
    </source>
</evidence>
<dbReference type="EMBL" id="KN124425">
    <property type="protein sequence ID" value="KFO21217.1"/>
    <property type="molecule type" value="Genomic_DNA"/>
</dbReference>
<dbReference type="AlphaFoldDB" id="A0A091CSF7"/>
<name>A0A091CSF7_FUKDA</name>